<evidence type="ECO:0000256" key="1">
    <source>
        <dbReference type="ARBA" id="ARBA00012162"/>
    </source>
</evidence>
<dbReference type="InterPro" id="IPR050161">
    <property type="entry name" value="Siro_Cobalamin_biosynth"/>
</dbReference>
<dbReference type="GO" id="GO:0032259">
    <property type="term" value="P:methylation"/>
    <property type="evidence" value="ECO:0007669"/>
    <property type="project" value="UniProtKB-KW"/>
</dbReference>
<evidence type="ECO:0000313" key="8">
    <source>
        <dbReference type="EMBL" id="HIW94234.1"/>
    </source>
</evidence>
<proteinExistence type="predicted"/>
<evidence type="ECO:0000256" key="4">
    <source>
        <dbReference type="ARBA" id="ARBA00022691"/>
    </source>
</evidence>
<dbReference type="InterPro" id="IPR035996">
    <property type="entry name" value="4pyrrol_Methylase_sf"/>
</dbReference>
<keyword evidence="2 8" id="KW-0489">Methyltransferase</keyword>
<dbReference type="PANTHER" id="PTHR45790">
    <property type="entry name" value="SIROHEME SYNTHASE-RELATED"/>
    <property type="match status" value="1"/>
</dbReference>
<dbReference type="Gene3D" id="3.30.950.10">
    <property type="entry name" value="Methyltransferase, Cobalt-precorrin-4 Transmethylase, Domain 2"/>
    <property type="match status" value="1"/>
</dbReference>
<dbReference type="InterPro" id="IPR006366">
    <property type="entry name" value="CobA/CysG_C"/>
</dbReference>
<dbReference type="NCBIfam" id="NF004790">
    <property type="entry name" value="PRK06136.1"/>
    <property type="match status" value="1"/>
</dbReference>
<gene>
    <name evidence="8" type="primary">cobA</name>
    <name evidence="8" type="ORF">H9868_06790</name>
</gene>
<feature type="domain" description="Tetrapyrrole biosynthesis uroporphyrinogen III synthase" evidence="7">
    <location>
        <begin position="266"/>
        <end position="489"/>
    </location>
</feature>
<dbReference type="PANTHER" id="PTHR45790:SF3">
    <property type="entry name" value="S-ADENOSYL-L-METHIONINE-DEPENDENT UROPORPHYRINOGEN III METHYLTRANSFERASE, CHLOROPLASTIC"/>
    <property type="match status" value="1"/>
</dbReference>
<reference evidence="8" key="1">
    <citation type="journal article" date="2021" name="PeerJ">
        <title>Extensive microbial diversity within the chicken gut microbiome revealed by metagenomics and culture.</title>
        <authorList>
            <person name="Gilroy R."/>
            <person name="Ravi A."/>
            <person name="Getino M."/>
            <person name="Pursley I."/>
            <person name="Horton D.L."/>
            <person name="Alikhan N.F."/>
            <person name="Baker D."/>
            <person name="Gharbi K."/>
            <person name="Hall N."/>
            <person name="Watson M."/>
            <person name="Adriaenssens E.M."/>
            <person name="Foster-Nyarko E."/>
            <person name="Jarju S."/>
            <person name="Secka A."/>
            <person name="Antonio M."/>
            <person name="Oren A."/>
            <person name="Chaudhuri R.R."/>
            <person name="La Ragione R."/>
            <person name="Hildebrand F."/>
            <person name="Pallen M.J."/>
        </authorList>
    </citation>
    <scope>NUCLEOTIDE SEQUENCE</scope>
    <source>
        <strain evidence="8">ChiGjej6B6-1540</strain>
    </source>
</reference>
<dbReference type="GO" id="GO:0019354">
    <property type="term" value="P:siroheme biosynthetic process"/>
    <property type="evidence" value="ECO:0007669"/>
    <property type="project" value="InterPro"/>
</dbReference>
<dbReference type="InterPro" id="IPR000878">
    <property type="entry name" value="4pyrrol_Mease"/>
</dbReference>
<protein>
    <recommendedName>
        <fullName evidence="1">uroporphyrinogen-III C-methyltransferase</fullName>
        <ecNumber evidence="1">2.1.1.107</ecNumber>
    </recommendedName>
</protein>
<dbReference type="EC" id="2.1.1.107" evidence="1"/>
<dbReference type="PROSITE" id="PS00839">
    <property type="entry name" value="SUMT_1"/>
    <property type="match status" value="1"/>
</dbReference>
<dbReference type="Proteomes" id="UP000824192">
    <property type="component" value="Unassembled WGS sequence"/>
</dbReference>
<evidence type="ECO:0000256" key="3">
    <source>
        <dbReference type="ARBA" id="ARBA00022679"/>
    </source>
</evidence>
<dbReference type="GO" id="GO:0004851">
    <property type="term" value="F:uroporphyrin-III C-methyltransferase activity"/>
    <property type="evidence" value="ECO:0007669"/>
    <property type="project" value="UniProtKB-EC"/>
</dbReference>
<feature type="domain" description="Tetrapyrrole methylase" evidence="6">
    <location>
        <begin position="4"/>
        <end position="215"/>
    </location>
</feature>
<dbReference type="Pfam" id="PF02602">
    <property type="entry name" value="HEM4"/>
    <property type="match status" value="1"/>
</dbReference>
<accession>A0A9D1RU54</accession>
<dbReference type="FunFam" id="3.30.950.10:FF:000001">
    <property type="entry name" value="Siroheme synthase"/>
    <property type="match status" value="1"/>
</dbReference>
<dbReference type="InterPro" id="IPR003754">
    <property type="entry name" value="4pyrrol_synth_uPrphyn_synth"/>
</dbReference>
<keyword evidence="5" id="KW-0627">Porphyrin biosynthesis</keyword>
<dbReference type="InterPro" id="IPR003043">
    <property type="entry name" value="Uropor_MeTrfase_CS"/>
</dbReference>
<dbReference type="AlphaFoldDB" id="A0A9D1RU54"/>
<dbReference type="EMBL" id="DXGA01000144">
    <property type="protein sequence ID" value="HIW94234.1"/>
    <property type="molecule type" value="Genomic_DNA"/>
</dbReference>
<evidence type="ECO:0000259" key="7">
    <source>
        <dbReference type="Pfam" id="PF02602"/>
    </source>
</evidence>
<dbReference type="CDD" id="cd06578">
    <property type="entry name" value="HemD"/>
    <property type="match status" value="1"/>
</dbReference>
<dbReference type="SUPFAM" id="SSF53790">
    <property type="entry name" value="Tetrapyrrole methylase"/>
    <property type="match status" value="1"/>
</dbReference>
<dbReference type="SUPFAM" id="SSF69618">
    <property type="entry name" value="HemD-like"/>
    <property type="match status" value="1"/>
</dbReference>
<dbReference type="InterPro" id="IPR014776">
    <property type="entry name" value="4pyrrole_Mease_sub2"/>
</dbReference>
<dbReference type="NCBIfam" id="TIGR01469">
    <property type="entry name" value="cobA_cysG_Cterm"/>
    <property type="match status" value="1"/>
</dbReference>
<dbReference type="Gene3D" id="3.40.50.10090">
    <property type="match status" value="2"/>
</dbReference>
<reference evidence="8" key="2">
    <citation type="submission" date="2021-04" db="EMBL/GenBank/DDBJ databases">
        <authorList>
            <person name="Gilroy R."/>
        </authorList>
    </citation>
    <scope>NUCLEOTIDE SEQUENCE</scope>
    <source>
        <strain evidence="8">ChiGjej6B6-1540</strain>
    </source>
</reference>
<evidence type="ECO:0000313" key="9">
    <source>
        <dbReference type="Proteomes" id="UP000824192"/>
    </source>
</evidence>
<comment type="caution">
    <text evidence="8">The sequence shown here is derived from an EMBL/GenBank/DDBJ whole genome shotgun (WGS) entry which is preliminary data.</text>
</comment>
<evidence type="ECO:0000259" key="6">
    <source>
        <dbReference type="Pfam" id="PF00590"/>
    </source>
</evidence>
<dbReference type="Gene3D" id="3.40.1010.10">
    <property type="entry name" value="Cobalt-precorrin-4 Transmethylase, Domain 1"/>
    <property type="match status" value="1"/>
</dbReference>
<keyword evidence="4" id="KW-0949">S-adenosyl-L-methionine</keyword>
<organism evidence="8 9">
    <name type="scientific">Candidatus Flavonifractor merdipullorum</name>
    <dbReference type="NCBI Taxonomy" id="2838590"/>
    <lineage>
        <taxon>Bacteria</taxon>
        <taxon>Bacillati</taxon>
        <taxon>Bacillota</taxon>
        <taxon>Clostridia</taxon>
        <taxon>Eubacteriales</taxon>
        <taxon>Oscillospiraceae</taxon>
        <taxon>Flavonifractor</taxon>
    </lineage>
</organism>
<name>A0A9D1RU54_9FIRM</name>
<evidence type="ECO:0000256" key="5">
    <source>
        <dbReference type="ARBA" id="ARBA00023244"/>
    </source>
</evidence>
<keyword evidence="3 8" id="KW-0808">Transferase</keyword>
<dbReference type="Pfam" id="PF00590">
    <property type="entry name" value="TP_methylase"/>
    <property type="match status" value="1"/>
</dbReference>
<dbReference type="InterPro" id="IPR036108">
    <property type="entry name" value="4pyrrol_syn_uPrphyn_synt_sf"/>
</dbReference>
<dbReference type="InterPro" id="IPR014777">
    <property type="entry name" value="4pyrrole_Mease_sub1"/>
</dbReference>
<dbReference type="CDD" id="cd11642">
    <property type="entry name" value="SUMT"/>
    <property type="match status" value="1"/>
</dbReference>
<dbReference type="GO" id="GO:0004852">
    <property type="term" value="F:uroporphyrinogen-III synthase activity"/>
    <property type="evidence" value="ECO:0007669"/>
    <property type="project" value="InterPro"/>
</dbReference>
<dbReference type="FunFam" id="3.40.1010.10:FF:000001">
    <property type="entry name" value="Siroheme synthase"/>
    <property type="match status" value="1"/>
</dbReference>
<evidence type="ECO:0000256" key="2">
    <source>
        <dbReference type="ARBA" id="ARBA00022603"/>
    </source>
</evidence>
<sequence>MSGRVILVGAGPGDPGLLTVKGKKAILDAQVVVYDRLVSPAILALIPECAEKIDVGKEAAHHKVPQEEINHILLRKAQEGKVVVRLKGGDPFLFGRGGEELELLEEHHIPFQEVPGITSAIAVPAYGGIPVTHRDFCSSLHIVTGHQRAGKKLDIDFEALVRTKGTLVFLMGVSSLPDICAGLMAAGMDGDTPASIVEKGTTSAQRRVDGTVSTLPELAREHHITSPAISIVGKVCALAERFDWFDHLPLKEKTILVTRPKDRAGTLSEKLRALGAEVWEYPCIETVPMVPCPAMEEALAHLEAYRWLVFTSPAGVWAFRDELDRQGKDARALSGVKLAAIGSGTAKALKTLGLKADYVPEVYDARHLGAGLPAQAGEKVLILRAELGSADLTAALAGRSITYNDVAVYSTRYENPRSEELRQALAEGTLSAVTFTSASTVKGFVATVGEDADFSHITGLCIGEQTAAEAKKYGIAVEVASAATIDALTALAAEVL</sequence>